<dbReference type="AlphaFoldDB" id="A0AAX4HU92"/>
<dbReference type="KEGG" id="psti:SOO65_07185"/>
<proteinExistence type="predicted"/>
<dbReference type="Proteomes" id="UP001324634">
    <property type="component" value="Chromosome"/>
</dbReference>
<reference evidence="1 2" key="1">
    <citation type="submission" date="2023-11" db="EMBL/GenBank/DDBJ databases">
        <title>Peredibacter starrii A3.12.</title>
        <authorList>
            <person name="Mitchell R.J."/>
        </authorList>
    </citation>
    <scope>NUCLEOTIDE SEQUENCE [LARGE SCALE GENOMIC DNA]</scope>
    <source>
        <strain evidence="1 2">A3.12</strain>
    </source>
</reference>
<evidence type="ECO:0000313" key="1">
    <source>
        <dbReference type="EMBL" id="WPU66525.1"/>
    </source>
</evidence>
<gene>
    <name evidence="1" type="ORF">SOO65_07185</name>
</gene>
<dbReference type="SUPFAM" id="SSF53335">
    <property type="entry name" value="S-adenosyl-L-methionine-dependent methyltransferases"/>
    <property type="match status" value="1"/>
</dbReference>
<dbReference type="RefSeq" id="WP_321398825.1">
    <property type="nucleotide sequence ID" value="NZ_CP139487.1"/>
</dbReference>
<protein>
    <submittedName>
        <fullName evidence="1">Uncharacterized protein</fullName>
    </submittedName>
</protein>
<organism evidence="1 2">
    <name type="scientific">Peredibacter starrii</name>
    <dbReference type="NCBI Taxonomy" id="28202"/>
    <lineage>
        <taxon>Bacteria</taxon>
        <taxon>Pseudomonadati</taxon>
        <taxon>Bdellovibrionota</taxon>
        <taxon>Bacteriovoracia</taxon>
        <taxon>Bacteriovoracales</taxon>
        <taxon>Bacteriovoracaceae</taxon>
        <taxon>Peredibacter</taxon>
    </lineage>
</organism>
<sequence>MNQENVFFHHRSKQRIKDLGEVFTPDAFVHQMLDLLVSGVEDSKIWADENKIFFEPTCGHGNFVTAILERRLNAISTSAKKNRDPQYSLYSIANSINTIWAIDIDKKNVEECRYRALSVIMSFWSQSTGTSYKLLLKQNRKFFIHLLCAIQWHIHENEALSALSDEGQSKKSASKTDLGSKWINTNKHRPLDFELTWCEYFQQGLKHKYKVIEFERASSFVDSLLTGQEIKGFEEFSFALEVISIRDVRVA</sequence>
<accession>A0AAX4HU92</accession>
<dbReference type="InterPro" id="IPR029063">
    <property type="entry name" value="SAM-dependent_MTases_sf"/>
</dbReference>
<keyword evidence="2" id="KW-1185">Reference proteome</keyword>
<name>A0AAX4HU92_9BACT</name>
<dbReference type="Gene3D" id="3.40.50.150">
    <property type="entry name" value="Vaccinia Virus protein VP39"/>
    <property type="match status" value="1"/>
</dbReference>
<dbReference type="EMBL" id="CP139487">
    <property type="protein sequence ID" value="WPU66525.1"/>
    <property type="molecule type" value="Genomic_DNA"/>
</dbReference>
<evidence type="ECO:0000313" key="2">
    <source>
        <dbReference type="Proteomes" id="UP001324634"/>
    </source>
</evidence>